<dbReference type="Proteomes" id="UP000326759">
    <property type="component" value="Unassembled WGS sequence"/>
</dbReference>
<accession>A0A5N5SH80</accession>
<dbReference type="AlphaFoldDB" id="A0A5N5SH80"/>
<dbReference type="GO" id="GO:0032580">
    <property type="term" value="C:Golgi cisterna membrane"/>
    <property type="evidence" value="ECO:0007669"/>
    <property type="project" value="UniProtKB-SubCell"/>
</dbReference>
<gene>
    <name evidence="4" type="primary">FUT2_3</name>
    <name evidence="4" type="ORF">Anas_11742</name>
</gene>
<dbReference type="PANTHER" id="PTHR11927:SF9">
    <property type="entry name" value="L-FUCOSYLTRANSFERASE"/>
    <property type="match status" value="1"/>
</dbReference>
<organism evidence="4 5">
    <name type="scientific">Armadillidium nasatum</name>
    <dbReference type="NCBI Taxonomy" id="96803"/>
    <lineage>
        <taxon>Eukaryota</taxon>
        <taxon>Metazoa</taxon>
        <taxon>Ecdysozoa</taxon>
        <taxon>Arthropoda</taxon>
        <taxon>Crustacea</taxon>
        <taxon>Multicrustacea</taxon>
        <taxon>Malacostraca</taxon>
        <taxon>Eumalacostraca</taxon>
        <taxon>Peracarida</taxon>
        <taxon>Isopoda</taxon>
        <taxon>Oniscidea</taxon>
        <taxon>Crinocheta</taxon>
        <taxon>Armadillidiidae</taxon>
        <taxon>Armadillidium</taxon>
    </lineage>
</organism>
<comment type="similarity">
    <text evidence="3">Belongs to the glycosyltransferase 11 family.</text>
</comment>
<comment type="subcellular location">
    <subcellularLocation>
        <location evidence="3">Golgi apparatus</location>
        <location evidence="3">Golgi stack membrane</location>
        <topology evidence="3">Single-pass type II membrane protein</topology>
    </subcellularLocation>
</comment>
<reference evidence="4 5" key="1">
    <citation type="journal article" date="2019" name="PLoS Biol.">
        <title>Sex chromosomes control vertical transmission of feminizing Wolbachia symbionts in an isopod.</title>
        <authorList>
            <person name="Becking T."/>
            <person name="Chebbi M.A."/>
            <person name="Giraud I."/>
            <person name="Moumen B."/>
            <person name="Laverre T."/>
            <person name="Caubet Y."/>
            <person name="Peccoud J."/>
            <person name="Gilbert C."/>
            <person name="Cordaux R."/>
        </authorList>
    </citation>
    <scope>NUCLEOTIDE SEQUENCE [LARGE SCALE GENOMIC DNA]</scope>
    <source>
        <strain evidence="4">ANa2</strain>
        <tissue evidence="4">Whole body excluding digestive tract and cuticle</tissue>
    </source>
</reference>
<keyword evidence="1 3" id="KW-0328">Glycosyltransferase</keyword>
<keyword evidence="3" id="KW-0325">Glycoprotein</keyword>
<dbReference type="InterPro" id="IPR002516">
    <property type="entry name" value="Glyco_trans_11"/>
</dbReference>
<dbReference type="PANTHER" id="PTHR11927">
    <property type="entry name" value="GALACTOSIDE 2-L-FUCOSYLTRANSFERASE"/>
    <property type="match status" value="1"/>
</dbReference>
<evidence type="ECO:0000313" key="4">
    <source>
        <dbReference type="EMBL" id="KAB7493663.1"/>
    </source>
</evidence>
<sequence>MVFYVFQYYYLEENFSSVIWTKFADLKEKRNHTGSVINNYANPKPIQIVLKNKNKKDYNCSDAFISVSDKGRLGNNICQFFTLYFFKFEFGIRAVVSSKMYKTLIRIFETVPLPHLPNSCFKTRTKSIYSNSFDNIYRKLKSNVIDDKNTLNFTNIAHYTFINPYPCPLSYFWSYRQNFHTELKLKKKNVNTAKHIIENALKTRKFNISEIVLVGNGNINNPEIDYTLLTLCDHHIRGLGTFGITSAFLGKGSAVIFRRRGLNQKPILTIKELSKSNFTCDSSKFYYVDE</sequence>
<keyword evidence="3" id="KW-0333">Golgi apparatus</keyword>
<name>A0A5N5SH80_9CRUS</name>
<dbReference type="OrthoDB" id="10331358at2759"/>
<evidence type="ECO:0000313" key="5">
    <source>
        <dbReference type="Proteomes" id="UP000326759"/>
    </source>
</evidence>
<dbReference type="UniPathway" id="UPA00378"/>
<evidence type="ECO:0000256" key="1">
    <source>
        <dbReference type="ARBA" id="ARBA00022676"/>
    </source>
</evidence>
<proteinExistence type="inferred from homology"/>
<dbReference type="EC" id="2.4.1.-" evidence="3"/>
<comment type="pathway">
    <text evidence="3">Protein modification; protein glycosylation.</text>
</comment>
<keyword evidence="2 3" id="KW-0808">Transferase</keyword>
<dbReference type="EMBL" id="SEYY01025107">
    <property type="protein sequence ID" value="KAB7493663.1"/>
    <property type="molecule type" value="Genomic_DNA"/>
</dbReference>
<dbReference type="GO" id="GO:0005975">
    <property type="term" value="P:carbohydrate metabolic process"/>
    <property type="evidence" value="ECO:0007669"/>
    <property type="project" value="InterPro"/>
</dbReference>
<keyword evidence="3" id="KW-0812">Transmembrane</keyword>
<dbReference type="GO" id="GO:0008107">
    <property type="term" value="F:galactoside 2-alpha-L-fucosyltransferase activity"/>
    <property type="evidence" value="ECO:0007669"/>
    <property type="project" value="InterPro"/>
</dbReference>
<keyword evidence="3" id="KW-0735">Signal-anchor</keyword>
<protein>
    <recommendedName>
        <fullName evidence="3">L-Fucosyltransferase</fullName>
        <ecNumber evidence="3">2.4.1.-</ecNumber>
    </recommendedName>
</protein>
<evidence type="ECO:0000256" key="2">
    <source>
        <dbReference type="ARBA" id="ARBA00022679"/>
    </source>
</evidence>
<evidence type="ECO:0000256" key="3">
    <source>
        <dbReference type="RuleBase" id="RU363129"/>
    </source>
</evidence>
<comment type="caution">
    <text evidence="4">The sequence shown here is derived from an EMBL/GenBank/DDBJ whole genome shotgun (WGS) entry which is preliminary data.</text>
</comment>
<keyword evidence="5" id="KW-1185">Reference proteome</keyword>